<proteinExistence type="predicted"/>
<dbReference type="EMBL" id="PCVN01000055">
    <property type="protein sequence ID" value="PIQ74411.1"/>
    <property type="molecule type" value="Genomic_DNA"/>
</dbReference>
<dbReference type="PRINTS" id="PR00368">
    <property type="entry name" value="FADPNR"/>
</dbReference>
<evidence type="ECO:0000259" key="3">
    <source>
        <dbReference type="Pfam" id="PF07992"/>
    </source>
</evidence>
<evidence type="ECO:0000313" key="4">
    <source>
        <dbReference type="EMBL" id="PIQ74411.1"/>
    </source>
</evidence>
<keyword evidence="1" id="KW-0285">Flavoprotein</keyword>
<name>A0A2H0KQG7_9BACT</name>
<gene>
    <name evidence="4" type="ORF">COV85_02250</name>
</gene>
<comment type="caution">
    <text evidence="4">The sequence shown here is derived from an EMBL/GenBank/DDBJ whole genome shotgun (WGS) entry which is preliminary data.</text>
</comment>
<accession>A0A2H0KQG7</accession>
<sequence>MIYDLIIVGGGPAGITAGIYAARKKIKTLLLAKQLGGQPTEAWQIENYPGFESILGVDLAKKFVDHLNKFKNDIEIKGGETVCAVQPLREPFSESPPENGSRSNDALFEVATDKNKYQTRSIIIASGVLPRKLGISGEEEFKNKGVVYCATCDAPLFKNKIVSVVGAGNSGLDAALQLTKYASKIYLFNKYPAFDKADKEYINEVEAASTVTIFNGALVKEIRGEKFVRSLVWENTETHEIQEVETDGVFVEIGSRPSLQFARDLVEFNERGEIIVDSQSNMTTVPGIFSAGDVTNNLHKQIVIAAGEGAKAALSVYEYLRSK</sequence>
<dbReference type="InterPro" id="IPR023753">
    <property type="entry name" value="FAD/NAD-binding_dom"/>
</dbReference>
<dbReference type="Pfam" id="PF07992">
    <property type="entry name" value="Pyr_redox_2"/>
    <property type="match status" value="1"/>
</dbReference>
<dbReference type="SUPFAM" id="SSF51905">
    <property type="entry name" value="FAD/NAD(P)-binding domain"/>
    <property type="match status" value="1"/>
</dbReference>
<dbReference type="AlphaFoldDB" id="A0A2H0KQG7"/>
<reference evidence="4 5" key="1">
    <citation type="submission" date="2017-09" db="EMBL/GenBank/DDBJ databases">
        <title>Depth-based differentiation of microbial function through sediment-hosted aquifers and enrichment of novel symbionts in the deep terrestrial subsurface.</title>
        <authorList>
            <person name="Probst A.J."/>
            <person name="Ladd B."/>
            <person name="Jarett J.K."/>
            <person name="Geller-Mcgrath D.E."/>
            <person name="Sieber C.M."/>
            <person name="Emerson J.B."/>
            <person name="Anantharaman K."/>
            <person name="Thomas B.C."/>
            <person name="Malmstrom R."/>
            <person name="Stieglmeier M."/>
            <person name="Klingl A."/>
            <person name="Woyke T."/>
            <person name="Ryan C.M."/>
            <person name="Banfield J.F."/>
        </authorList>
    </citation>
    <scope>NUCLEOTIDE SEQUENCE [LARGE SCALE GENOMIC DNA]</scope>
    <source>
        <strain evidence="4">CG11_big_fil_rev_8_21_14_0_20_44_10</strain>
    </source>
</reference>
<evidence type="ECO:0000313" key="5">
    <source>
        <dbReference type="Proteomes" id="UP000231550"/>
    </source>
</evidence>
<dbReference type="Gene3D" id="3.50.50.60">
    <property type="entry name" value="FAD/NAD(P)-binding domain"/>
    <property type="match status" value="2"/>
</dbReference>
<evidence type="ECO:0000256" key="2">
    <source>
        <dbReference type="ARBA" id="ARBA00023002"/>
    </source>
</evidence>
<organism evidence="4 5">
    <name type="scientific">Candidatus Portnoybacteria bacterium CG11_big_fil_rev_8_21_14_0_20_44_10</name>
    <dbReference type="NCBI Taxonomy" id="1974818"/>
    <lineage>
        <taxon>Bacteria</taxon>
        <taxon>Candidatus Portnoyibacteriota</taxon>
    </lineage>
</organism>
<keyword evidence="2" id="KW-0560">Oxidoreductase</keyword>
<dbReference type="PRINTS" id="PR00469">
    <property type="entry name" value="PNDRDTASEII"/>
</dbReference>
<dbReference type="InterPro" id="IPR050097">
    <property type="entry name" value="Ferredoxin-NADP_redctase_2"/>
</dbReference>
<dbReference type="Proteomes" id="UP000231550">
    <property type="component" value="Unassembled WGS sequence"/>
</dbReference>
<protein>
    <submittedName>
        <fullName evidence="4">Thioredoxin-disulfide reductase</fullName>
    </submittedName>
</protein>
<evidence type="ECO:0000256" key="1">
    <source>
        <dbReference type="ARBA" id="ARBA00022630"/>
    </source>
</evidence>
<dbReference type="InterPro" id="IPR036188">
    <property type="entry name" value="FAD/NAD-bd_sf"/>
</dbReference>
<feature type="domain" description="FAD/NAD(P)-binding" evidence="3">
    <location>
        <begin position="3"/>
        <end position="309"/>
    </location>
</feature>
<dbReference type="GO" id="GO:0016491">
    <property type="term" value="F:oxidoreductase activity"/>
    <property type="evidence" value="ECO:0007669"/>
    <property type="project" value="UniProtKB-KW"/>
</dbReference>
<dbReference type="PANTHER" id="PTHR48105">
    <property type="entry name" value="THIOREDOXIN REDUCTASE 1-RELATED-RELATED"/>
    <property type="match status" value="1"/>
</dbReference>